<sequence>MVFDKEILDELAISPAEYELIVERLGRVPNHLELGL</sequence>
<evidence type="ECO:0000313" key="1">
    <source>
        <dbReference type="EMBL" id="SVD74860.1"/>
    </source>
</evidence>
<gene>
    <name evidence="1" type="ORF">METZ01_LOCUS427714</name>
</gene>
<dbReference type="AlphaFoldDB" id="A0A382XVH6"/>
<feature type="non-terminal residue" evidence="1">
    <location>
        <position position="36"/>
    </location>
</feature>
<proteinExistence type="predicted"/>
<accession>A0A382XVH6</accession>
<name>A0A382XVH6_9ZZZZ</name>
<organism evidence="1">
    <name type="scientific">marine metagenome</name>
    <dbReference type="NCBI Taxonomy" id="408172"/>
    <lineage>
        <taxon>unclassified sequences</taxon>
        <taxon>metagenomes</taxon>
        <taxon>ecological metagenomes</taxon>
    </lineage>
</organism>
<reference evidence="1" key="1">
    <citation type="submission" date="2018-05" db="EMBL/GenBank/DDBJ databases">
        <authorList>
            <person name="Lanie J.A."/>
            <person name="Ng W.-L."/>
            <person name="Kazmierczak K.M."/>
            <person name="Andrzejewski T.M."/>
            <person name="Davidsen T.M."/>
            <person name="Wayne K.J."/>
            <person name="Tettelin H."/>
            <person name="Glass J.I."/>
            <person name="Rusch D."/>
            <person name="Podicherti R."/>
            <person name="Tsui H.-C.T."/>
            <person name="Winkler M.E."/>
        </authorList>
    </citation>
    <scope>NUCLEOTIDE SEQUENCE</scope>
</reference>
<dbReference type="EMBL" id="UINC01170693">
    <property type="protein sequence ID" value="SVD74860.1"/>
    <property type="molecule type" value="Genomic_DNA"/>
</dbReference>
<protein>
    <submittedName>
        <fullName evidence="1">Uncharacterized protein</fullName>
    </submittedName>
</protein>